<dbReference type="PANTHER" id="PTHR46499:SF1">
    <property type="entry name" value="QUEUINE TRNA-RIBOSYLTRANSFERASE"/>
    <property type="match status" value="1"/>
</dbReference>
<comment type="cofactor">
    <cofactor evidence="7">
        <name>Zn(2+)</name>
        <dbReference type="ChEBI" id="CHEBI:29105"/>
    </cofactor>
    <text evidence="7">Binds 1 zinc ion per subunit.</text>
</comment>
<evidence type="ECO:0000313" key="9">
    <source>
        <dbReference type="EMBL" id="KWZ83938.1"/>
    </source>
</evidence>
<keyword evidence="1 7" id="KW-0328">Glycosyltransferase</keyword>
<dbReference type="InterPro" id="IPR050076">
    <property type="entry name" value="ArchSynthase1/Queuine_TRR"/>
</dbReference>
<feature type="binding site" evidence="7">
    <location>
        <position position="197"/>
    </location>
    <ligand>
        <name>substrate</name>
    </ligand>
</feature>
<comment type="pathway">
    <text evidence="7">tRNA modification; tRNA-queuosine biosynthesis.</text>
</comment>
<dbReference type="UniPathway" id="UPA00392"/>
<comment type="similarity">
    <text evidence="7">Belongs to the queuine tRNA-ribosyltransferase family.</text>
</comment>
<dbReference type="SUPFAM" id="SSF51713">
    <property type="entry name" value="tRNA-guanine transglycosylase"/>
    <property type="match status" value="1"/>
</dbReference>
<dbReference type="HAMAP" id="MF_00168">
    <property type="entry name" value="Q_tRNA_Tgt"/>
    <property type="match status" value="1"/>
</dbReference>
<name>A0A133KWG2_HEYCO</name>
<feature type="domain" description="tRNA-guanine(15) transglycosylase-like" evidence="8">
    <location>
        <begin position="22"/>
        <end position="375"/>
    </location>
</feature>
<keyword evidence="3 7" id="KW-0819">tRNA processing</keyword>
<feature type="active site" description="Nucleophile" evidence="7">
    <location>
        <position position="274"/>
    </location>
</feature>
<dbReference type="AlphaFoldDB" id="A0A133KWG2"/>
<dbReference type="InterPro" id="IPR036511">
    <property type="entry name" value="TGT-like_sf"/>
</dbReference>
<dbReference type="FunFam" id="3.20.20.105:FF:000001">
    <property type="entry name" value="Queuine tRNA-ribosyltransferase"/>
    <property type="match status" value="1"/>
</dbReference>
<keyword evidence="7" id="KW-0479">Metal-binding</keyword>
<dbReference type="InterPro" id="IPR002616">
    <property type="entry name" value="tRNA_ribo_trans-like"/>
</dbReference>
<feature type="binding site" evidence="7">
    <location>
        <position position="343"/>
    </location>
    <ligand>
        <name>Zn(2+)</name>
        <dbReference type="ChEBI" id="CHEBI:29105"/>
    </ligand>
</feature>
<proteinExistence type="inferred from homology"/>
<dbReference type="PATRIC" id="fig|1398.22.peg.1005"/>
<evidence type="ECO:0000256" key="1">
    <source>
        <dbReference type="ARBA" id="ARBA00022676"/>
    </source>
</evidence>
<dbReference type="Pfam" id="PF01702">
    <property type="entry name" value="TGT"/>
    <property type="match status" value="1"/>
</dbReference>
<comment type="caution">
    <text evidence="9">The sequence shown here is derived from an EMBL/GenBank/DDBJ whole genome shotgun (WGS) entry which is preliminary data.</text>
</comment>
<keyword evidence="2 7" id="KW-0808">Transferase</keyword>
<dbReference type="PANTHER" id="PTHR46499">
    <property type="entry name" value="QUEUINE TRNA-RIBOSYLTRANSFERASE"/>
    <property type="match status" value="1"/>
</dbReference>
<organism evidence="9 10">
    <name type="scientific">Heyndrickxia coagulans</name>
    <name type="common">Weizmannia coagulans</name>
    <dbReference type="NCBI Taxonomy" id="1398"/>
    <lineage>
        <taxon>Bacteria</taxon>
        <taxon>Bacillati</taxon>
        <taxon>Bacillota</taxon>
        <taxon>Bacilli</taxon>
        <taxon>Bacillales</taxon>
        <taxon>Bacillaceae</taxon>
        <taxon>Heyndrickxia</taxon>
    </lineage>
</organism>
<feature type="binding site" evidence="7">
    <location>
        <position position="314"/>
    </location>
    <ligand>
        <name>Zn(2+)</name>
        <dbReference type="ChEBI" id="CHEBI:29105"/>
    </ligand>
</feature>
<evidence type="ECO:0000256" key="7">
    <source>
        <dbReference type="HAMAP-Rule" id="MF_00168"/>
    </source>
</evidence>
<evidence type="ECO:0000313" key="10">
    <source>
        <dbReference type="Proteomes" id="UP000070376"/>
    </source>
</evidence>
<protein>
    <recommendedName>
        <fullName evidence="7">Queuine tRNA-ribosyltransferase</fullName>
        <ecNumber evidence="7">2.4.2.29</ecNumber>
    </recommendedName>
    <alternativeName>
        <fullName evidence="7">Guanine insertion enzyme</fullName>
    </alternativeName>
    <alternativeName>
        <fullName evidence="7">tRNA-guanine transglycosylase</fullName>
    </alternativeName>
</protein>
<comment type="subunit">
    <text evidence="7">Homodimer. Within each dimer, one monomer is responsible for RNA recognition and catalysis, while the other monomer binds to the replacement base PreQ1.</text>
</comment>
<keyword evidence="4 7" id="KW-0671">Queuosine biosynthesis</keyword>
<accession>A0A133KWG2</accession>
<feature type="active site" description="Proton acceptor" evidence="7">
    <location>
        <position position="100"/>
    </location>
</feature>
<gene>
    <name evidence="7" type="primary">tgt</name>
    <name evidence="9" type="ORF">HMPREF3213_00996</name>
</gene>
<feature type="region of interest" description="RNA binding; important for wobble base 34 recognition" evidence="7">
    <location>
        <begin position="279"/>
        <end position="283"/>
    </location>
</feature>
<sequence length="385" mass="43628">MEGAHHLAAITYELIKTEKHTGARLGKLHTPHGTYDTPMFMPVGTLATVKTMSPEELKTMGAGTILSNTYHLWLRPGHDIVKEAGGLHKFMNWDQAILTDSGGFQVFSLSKIRDITEEGVHFRNHLNGDKLFLSPEKSMEIQNALGSDIMMAFDECPPYPASYEYMKQSVERTSRWAERCLRAHRRPDVQGLFGIVQGGAYEDLRLESANALVSLGFPGYAIGGLSVGEPKDVMNRMLEFTTPLLPADKPRYLMGVGSPDSLIDGAIRGIDMFDCVLPTRIARNGTVMTSAGRLVVKNAQYARDFRPLDEHCNCYTCRHYSRAYIRHLIKCGETFGIRLTTYHNLYFLLKLMENVRQAIREDRLLDFREEFFEQYGFNRPDAKNF</sequence>
<reference evidence="10" key="1">
    <citation type="submission" date="2016-01" db="EMBL/GenBank/DDBJ databases">
        <authorList>
            <person name="Mitreva M."/>
            <person name="Pepin K.H."/>
            <person name="Mihindukulasuriya K.A."/>
            <person name="Fulton R."/>
            <person name="Fronick C."/>
            <person name="O'Laughlin M."/>
            <person name="Miner T."/>
            <person name="Herter B."/>
            <person name="Rosa B.A."/>
            <person name="Cordes M."/>
            <person name="Tomlinson C."/>
            <person name="Wollam A."/>
            <person name="Palsikar V.B."/>
            <person name="Mardis E.R."/>
            <person name="Wilson R.K."/>
        </authorList>
    </citation>
    <scope>NUCLEOTIDE SEQUENCE [LARGE SCALE GENOMIC DNA]</scope>
    <source>
        <strain evidence="10">GED7749B</strain>
    </source>
</reference>
<dbReference type="EMBL" id="LRPN01000033">
    <property type="protein sequence ID" value="KWZ83938.1"/>
    <property type="molecule type" value="Genomic_DNA"/>
</dbReference>
<keyword evidence="5 7" id="KW-0862">Zinc</keyword>
<evidence type="ECO:0000259" key="8">
    <source>
        <dbReference type="Pfam" id="PF01702"/>
    </source>
</evidence>
<feature type="binding site" evidence="7">
    <location>
        <position position="224"/>
    </location>
    <ligand>
        <name>substrate</name>
    </ligand>
</feature>
<dbReference type="GO" id="GO:0008479">
    <property type="term" value="F:tRNA-guanosine(34) queuine transglycosylase activity"/>
    <property type="evidence" value="ECO:0007669"/>
    <property type="project" value="UniProtKB-UniRule"/>
</dbReference>
<feature type="binding site" evidence="7">
    <location>
        <begin position="100"/>
        <end position="104"/>
    </location>
    <ligand>
        <name>substrate</name>
    </ligand>
</feature>
<evidence type="ECO:0000256" key="6">
    <source>
        <dbReference type="ARBA" id="ARBA00050112"/>
    </source>
</evidence>
<feature type="binding site" evidence="7">
    <location>
        <position position="312"/>
    </location>
    <ligand>
        <name>Zn(2+)</name>
        <dbReference type="ChEBI" id="CHEBI:29105"/>
    </ligand>
</feature>
<dbReference type="Gene3D" id="3.20.20.105">
    <property type="entry name" value="Queuine tRNA-ribosyltransferase-like"/>
    <property type="match status" value="1"/>
</dbReference>
<feature type="binding site" evidence="7">
    <location>
        <position position="317"/>
    </location>
    <ligand>
        <name>Zn(2+)</name>
        <dbReference type="ChEBI" id="CHEBI:29105"/>
    </ligand>
</feature>
<dbReference type="EC" id="2.4.2.29" evidence="7"/>
<feature type="region of interest" description="RNA binding" evidence="7">
    <location>
        <begin position="255"/>
        <end position="261"/>
    </location>
</feature>
<comment type="catalytic activity">
    <reaction evidence="6 7">
        <text>7-aminomethyl-7-carbaguanine + guanosine(34) in tRNA = 7-aminomethyl-7-carbaguanosine(34) in tRNA + guanine</text>
        <dbReference type="Rhea" id="RHEA:24104"/>
        <dbReference type="Rhea" id="RHEA-COMP:10341"/>
        <dbReference type="Rhea" id="RHEA-COMP:10342"/>
        <dbReference type="ChEBI" id="CHEBI:16235"/>
        <dbReference type="ChEBI" id="CHEBI:58703"/>
        <dbReference type="ChEBI" id="CHEBI:74269"/>
        <dbReference type="ChEBI" id="CHEBI:82833"/>
        <dbReference type="EC" id="2.4.2.29"/>
    </reaction>
</comment>
<evidence type="ECO:0000256" key="4">
    <source>
        <dbReference type="ARBA" id="ARBA00022785"/>
    </source>
</evidence>
<dbReference type="NCBIfam" id="TIGR00449">
    <property type="entry name" value="tgt_general"/>
    <property type="match status" value="1"/>
</dbReference>
<dbReference type="GO" id="GO:0005829">
    <property type="term" value="C:cytosol"/>
    <property type="evidence" value="ECO:0007669"/>
    <property type="project" value="TreeGrafter"/>
</dbReference>
<dbReference type="GO" id="GO:0008616">
    <property type="term" value="P:tRNA queuosine(34) biosynthetic process"/>
    <property type="evidence" value="ECO:0007669"/>
    <property type="project" value="UniProtKB-UniRule"/>
</dbReference>
<dbReference type="InterPro" id="IPR004803">
    <property type="entry name" value="TGT"/>
</dbReference>
<dbReference type="NCBIfam" id="TIGR00430">
    <property type="entry name" value="Q_tRNA_tgt"/>
    <property type="match status" value="1"/>
</dbReference>
<comment type="function">
    <text evidence="7">Catalyzes the base-exchange of a guanine (G) residue with the queuine precursor 7-aminomethyl-7-deazaguanine (PreQ1) at position 34 (anticodon wobble position) in tRNAs with GU(N) anticodons (tRNA-Asp, -Asn, -His and -Tyr). Catalysis occurs through a double-displacement mechanism. The nucleophile active site attacks the C1' of nucleotide 34 to detach the guanine base from the RNA, forming a covalent enzyme-RNA intermediate. The proton acceptor active site deprotonates the incoming PreQ1, allowing a nucleophilic attack on the C1' of the ribose to form the product. After dissociation, two additional enzymatic reactions on the tRNA convert PreQ1 to queuine (Q), resulting in the hypermodified nucleoside queuosine (7-(((4,5-cis-dihydroxy-2-cyclopenten-1-yl)amino)methyl)-7-deazaguanosine).</text>
</comment>
<evidence type="ECO:0000256" key="3">
    <source>
        <dbReference type="ARBA" id="ARBA00022694"/>
    </source>
</evidence>
<dbReference type="Proteomes" id="UP000070376">
    <property type="component" value="Unassembled WGS sequence"/>
</dbReference>
<dbReference type="GO" id="GO:0046872">
    <property type="term" value="F:metal ion binding"/>
    <property type="evidence" value="ECO:0007669"/>
    <property type="project" value="UniProtKB-KW"/>
</dbReference>
<evidence type="ECO:0000256" key="5">
    <source>
        <dbReference type="ARBA" id="ARBA00022833"/>
    </source>
</evidence>
<evidence type="ECO:0000256" key="2">
    <source>
        <dbReference type="ARBA" id="ARBA00022679"/>
    </source>
</evidence>
<feature type="binding site" evidence="7">
    <location>
        <position position="154"/>
    </location>
    <ligand>
        <name>substrate</name>
    </ligand>
</feature>